<accession>S9VP19</accession>
<dbReference type="AlphaFoldDB" id="S9VP19"/>
<name>S9VP19_9TRYP</name>
<dbReference type="Proteomes" id="UP000015354">
    <property type="component" value="Unassembled WGS sequence"/>
</dbReference>
<protein>
    <submittedName>
        <fullName evidence="1">tRNA wybutosine-synthesizing protein 3</fullName>
    </submittedName>
</protein>
<comment type="caution">
    <text evidence="1">The sequence shown here is derived from an EMBL/GenBank/DDBJ whole genome shotgun (WGS) entry which is preliminary data.</text>
</comment>
<dbReference type="EMBL" id="ATMH01006865">
    <property type="protein sequence ID" value="EPY25055.1"/>
    <property type="molecule type" value="Genomic_DNA"/>
</dbReference>
<gene>
    <name evidence="1" type="ORF">STCU_06865</name>
</gene>
<reference evidence="1 2" key="1">
    <citation type="journal article" date="2013" name="PLoS ONE">
        <title>Predicting the Proteins of Angomonas deanei, Strigomonas culicis and Their Respective Endosymbionts Reveals New Aspects of the Trypanosomatidae Family.</title>
        <authorList>
            <person name="Motta M.C."/>
            <person name="Martins A.C."/>
            <person name="de Souza S.S."/>
            <person name="Catta-Preta C.M."/>
            <person name="Silva R."/>
            <person name="Klein C.C."/>
            <person name="de Almeida L.G."/>
            <person name="de Lima Cunha O."/>
            <person name="Ciapina L.P."/>
            <person name="Brocchi M."/>
            <person name="Colabardini A.C."/>
            <person name="de Araujo Lima B."/>
            <person name="Machado C.R."/>
            <person name="de Almeida Soares C.M."/>
            <person name="Probst C.M."/>
            <person name="de Menezes C.B."/>
            <person name="Thompson C.E."/>
            <person name="Bartholomeu D.C."/>
            <person name="Gradia D.F."/>
            <person name="Pavoni D.P."/>
            <person name="Grisard E.C."/>
            <person name="Fantinatti-Garboggini F."/>
            <person name="Marchini F.K."/>
            <person name="Rodrigues-Luiz G.F."/>
            <person name="Wagner G."/>
            <person name="Goldman G.H."/>
            <person name="Fietto J.L."/>
            <person name="Elias M.C."/>
            <person name="Goldman M.H."/>
            <person name="Sagot M.F."/>
            <person name="Pereira M."/>
            <person name="Stoco P.H."/>
            <person name="de Mendonca-Neto R.P."/>
            <person name="Teixeira S.M."/>
            <person name="Maciel T.E."/>
            <person name="de Oliveira Mendes T.A."/>
            <person name="Urmenyi T.P."/>
            <person name="de Souza W."/>
            <person name="Schenkman S."/>
            <person name="de Vasconcelos A.T."/>
        </authorList>
    </citation>
    <scope>NUCLEOTIDE SEQUENCE [LARGE SCALE GENOMIC DNA]</scope>
</reference>
<proteinExistence type="predicted"/>
<evidence type="ECO:0000313" key="2">
    <source>
        <dbReference type="Proteomes" id="UP000015354"/>
    </source>
</evidence>
<keyword evidence="2" id="KW-1185">Reference proteome</keyword>
<organism evidence="1 2">
    <name type="scientific">Strigomonas culicis</name>
    <dbReference type="NCBI Taxonomy" id="28005"/>
    <lineage>
        <taxon>Eukaryota</taxon>
        <taxon>Discoba</taxon>
        <taxon>Euglenozoa</taxon>
        <taxon>Kinetoplastea</taxon>
        <taxon>Metakinetoplastina</taxon>
        <taxon>Trypanosomatida</taxon>
        <taxon>Trypanosomatidae</taxon>
        <taxon>Strigomonadinae</taxon>
        <taxon>Strigomonas</taxon>
    </lineage>
</organism>
<sequence>MKTNKIWLSTIERKESRVHIVIGDVFCAYTHTEVKFIINSCRCLFEVHSVMERKRLTRIICMWHEYSGPPLFDESPRDFPHQPLRSPLILLEQLINVLHGACEVIGPHGAPCPAKVRTVQHPLPFAKEVHVGRHRRREAARDLAVRRRAAGAAQNTTRRLRGLARALQQRGRRVHVRAEHVHDHRLKLELHHLRIVEQRRGRQRRAPRLVRGEGRQQPLLHRRGHVRQRVVRLEEHAPAEAAALALRVGGGRFHPHLALAAVEEGEAAGARAARHVLRERVAVDELHQRADARVDAAGEALVVRVRAEVGDDVGAVLYEELAGRAAVDPFAGQSACKRKHYEINPIRRREGGRERGGRGSVKNWENVVCCLYRQKKPAWRLYPCSGDAPHTRLHPEYTVIDTRLRICQRIRRAWLSPYCH</sequence>
<evidence type="ECO:0000313" key="1">
    <source>
        <dbReference type="EMBL" id="EPY25055.1"/>
    </source>
</evidence>